<dbReference type="RefSeq" id="WP_143747457.1">
    <property type="nucleotide sequence ID" value="NZ_BJUN01000014.1"/>
</dbReference>
<reference evidence="2 3" key="1">
    <citation type="submission" date="2019-07" db="EMBL/GenBank/DDBJ databases">
        <title>Whole genome shotgun sequence of Marinococcus halophilus NBRC 102359.</title>
        <authorList>
            <person name="Hosoyama A."/>
            <person name="Uohara A."/>
            <person name="Ohji S."/>
            <person name="Ichikawa N."/>
        </authorList>
    </citation>
    <scope>NUCLEOTIDE SEQUENCE [LARGE SCALE GENOMIC DNA]</scope>
    <source>
        <strain evidence="2 3">NBRC 102359</strain>
    </source>
</reference>
<dbReference type="PROSITE" id="PS51257">
    <property type="entry name" value="PROKAR_LIPOPROTEIN"/>
    <property type="match status" value="1"/>
</dbReference>
<keyword evidence="1" id="KW-0732">Signal</keyword>
<comment type="caution">
    <text evidence="2">The sequence shown here is derived from an EMBL/GenBank/DDBJ whole genome shotgun (WGS) entry which is preliminary data.</text>
</comment>
<proteinExistence type="predicted"/>
<feature type="chain" id="PRO_5038797152" description="Lipoprotein" evidence="1">
    <location>
        <begin position="21"/>
        <end position="143"/>
    </location>
</feature>
<evidence type="ECO:0000313" key="2">
    <source>
        <dbReference type="EMBL" id="GEK59437.1"/>
    </source>
</evidence>
<dbReference type="AlphaFoldDB" id="A0A510YAN2"/>
<dbReference type="EMBL" id="BJUN01000014">
    <property type="protein sequence ID" value="GEK59437.1"/>
    <property type="molecule type" value="Genomic_DNA"/>
</dbReference>
<dbReference type="OrthoDB" id="9895505at2"/>
<name>A0A510YAN2_MARHA</name>
<dbReference type="STRING" id="1371.GCA_900166605_01006"/>
<feature type="signal peptide" evidence="1">
    <location>
        <begin position="1"/>
        <end position="20"/>
    </location>
</feature>
<evidence type="ECO:0000313" key="3">
    <source>
        <dbReference type="Proteomes" id="UP000321051"/>
    </source>
</evidence>
<sequence length="143" mass="16256">MRMKRLALVPLLGSVLTLSACGGPATEEIEDYDQFMETINADDFTGFAMYIYSPDVDEAKDNVFQAFDETSATLTYTNGWEYDQETKDRANENSGKMDLIHPSDDVVYVENGEVLEEFEVDGDDIQREEYEGELQAFVEKYAE</sequence>
<gene>
    <name evidence="2" type="ORF">MHA01_23420</name>
</gene>
<evidence type="ECO:0000256" key="1">
    <source>
        <dbReference type="SAM" id="SignalP"/>
    </source>
</evidence>
<dbReference type="Proteomes" id="UP000321051">
    <property type="component" value="Unassembled WGS sequence"/>
</dbReference>
<keyword evidence="3" id="KW-1185">Reference proteome</keyword>
<organism evidence="2 3">
    <name type="scientific">Marinococcus halophilus</name>
    <dbReference type="NCBI Taxonomy" id="1371"/>
    <lineage>
        <taxon>Bacteria</taxon>
        <taxon>Bacillati</taxon>
        <taxon>Bacillota</taxon>
        <taxon>Bacilli</taxon>
        <taxon>Bacillales</taxon>
        <taxon>Bacillaceae</taxon>
        <taxon>Marinococcus</taxon>
    </lineage>
</organism>
<accession>A0A510YAN2</accession>
<evidence type="ECO:0008006" key="4">
    <source>
        <dbReference type="Google" id="ProtNLM"/>
    </source>
</evidence>
<protein>
    <recommendedName>
        <fullName evidence="4">Lipoprotein</fullName>
    </recommendedName>
</protein>